<comment type="caution">
    <text evidence="3">The sequence shown here is derived from an EMBL/GenBank/DDBJ whole genome shotgun (WGS) entry which is preliminary data.</text>
</comment>
<sequence>MTQTVMGMGRRIAAYRKSEGMTAQDLAEDAGMSRSVIANIENGRRDDITVSELLAISRALRVPPVAILFDVNRPMAPVPAPGNEGDISFRPRAIDIVDWVAGLDGPSQWSHERLVMEEELARNGPATTSMGMVLEASYGDSGWSAIRLLMAGRQLRTATEDHAELVRDFALDVKTGEFGWEPALDEHLSIMREVQDLTRRESVTALEDFLTRVSEHNPGQLQRAQDAVHELRSSAQDLKTARGLLVSLGGDPSAHAHPTDEVGLPAFGYEEVLTMWTRMRSEYLKDQIEGGIDRSKYRTYDQIRRAIKSGKLKRKDG</sequence>
<dbReference type="InterPro" id="IPR001387">
    <property type="entry name" value="Cro/C1-type_HTH"/>
</dbReference>
<dbReference type="SUPFAM" id="SSF47413">
    <property type="entry name" value="lambda repressor-like DNA-binding domains"/>
    <property type="match status" value="1"/>
</dbReference>
<protein>
    <recommendedName>
        <fullName evidence="2">HTH cro/C1-type domain-containing protein</fullName>
    </recommendedName>
</protein>
<dbReference type="Proteomes" id="UP001500102">
    <property type="component" value="Unassembled WGS sequence"/>
</dbReference>
<reference evidence="3 4" key="1">
    <citation type="journal article" date="2019" name="Int. J. Syst. Evol. Microbiol.">
        <title>The Global Catalogue of Microorganisms (GCM) 10K type strain sequencing project: providing services to taxonomists for standard genome sequencing and annotation.</title>
        <authorList>
            <consortium name="The Broad Institute Genomics Platform"/>
            <consortium name="The Broad Institute Genome Sequencing Center for Infectious Disease"/>
            <person name="Wu L."/>
            <person name="Ma J."/>
        </authorList>
    </citation>
    <scope>NUCLEOTIDE SEQUENCE [LARGE SCALE GENOMIC DNA]</scope>
    <source>
        <strain evidence="3 4">JCM 15921</strain>
    </source>
</reference>
<evidence type="ECO:0000313" key="3">
    <source>
        <dbReference type="EMBL" id="GAA2125132.1"/>
    </source>
</evidence>
<gene>
    <name evidence="3" type="ORF">GCM10009825_01190</name>
</gene>
<proteinExistence type="predicted"/>
<dbReference type="EMBL" id="BAAAQB010000004">
    <property type="protein sequence ID" value="GAA2125132.1"/>
    <property type="molecule type" value="Genomic_DNA"/>
</dbReference>
<dbReference type="PANTHER" id="PTHR46797:SF1">
    <property type="entry name" value="METHYLPHOSPHONATE SYNTHASE"/>
    <property type="match status" value="1"/>
</dbReference>
<evidence type="ECO:0000259" key="2">
    <source>
        <dbReference type="PROSITE" id="PS50943"/>
    </source>
</evidence>
<keyword evidence="4" id="KW-1185">Reference proteome</keyword>
<dbReference type="PANTHER" id="PTHR46797">
    <property type="entry name" value="HTH-TYPE TRANSCRIPTIONAL REGULATOR"/>
    <property type="match status" value="1"/>
</dbReference>
<evidence type="ECO:0000256" key="1">
    <source>
        <dbReference type="ARBA" id="ARBA00023125"/>
    </source>
</evidence>
<dbReference type="Gene3D" id="1.10.260.40">
    <property type="entry name" value="lambda repressor-like DNA-binding domains"/>
    <property type="match status" value="1"/>
</dbReference>
<dbReference type="SMART" id="SM00530">
    <property type="entry name" value="HTH_XRE"/>
    <property type="match status" value="1"/>
</dbReference>
<dbReference type="Pfam" id="PF01381">
    <property type="entry name" value="HTH_3"/>
    <property type="match status" value="1"/>
</dbReference>
<dbReference type="InterPro" id="IPR050807">
    <property type="entry name" value="TransReg_Diox_bact_type"/>
</dbReference>
<feature type="domain" description="HTH cro/C1-type" evidence="2">
    <location>
        <begin position="12"/>
        <end position="68"/>
    </location>
</feature>
<keyword evidence="1" id="KW-0238">DNA-binding</keyword>
<accession>A0ABN2YC97</accession>
<name>A0ABN2YC97_9MICC</name>
<evidence type="ECO:0000313" key="4">
    <source>
        <dbReference type="Proteomes" id="UP001500102"/>
    </source>
</evidence>
<organism evidence="3 4">
    <name type="scientific">Arthrobacter humicola</name>
    <dbReference type="NCBI Taxonomy" id="409291"/>
    <lineage>
        <taxon>Bacteria</taxon>
        <taxon>Bacillati</taxon>
        <taxon>Actinomycetota</taxon>
        <taxon>Actinomycetes</taxon>
        <taxon>Micrococcales</taxon>
        <taxon>Micrococcaceae</taxon>
        <taxon>Arthrobacter</taxon>
    </lineage>
</organism>
<dbReference type="RefSeq" id="WP_344360880.1">
    <property type="nucleotide sequence ID" value="NZ_BAAAQB010000004.1"/>
</dbReference>
<dbReference type="InterPro" id="IPR010982">
    <property type="entry name" value="Lambda_DNA-bd_dom_sf"/>
</dbReference>
<dbReference type="CDD" id="cd00093">
    <property type="entry name" value="HTH_XRE"/>
    <property type="match status" value="1"/>
</dbReference>
<dbReference type="PROSITE" id="PS50943">
    <property type="entry name" value="HTH_CROC1"/>
    <property type="match status" value="1"/>
</dbReference>